<name>A0ACC2ELU9_DIPCM</name>
<reference evidence="2" key="1">
    <citation type="journal article" date="2024" name="Proc. Natl. Acad. Sci. U.S.A.">
        <title>Extraordinary preservation of gene collinearity over three hundred million years revealed in homosporous lycophytes.</title>
        <authorList>
            <person name="Li C."/>
            <person name="Wickell D."/>
            <person name="Kuo L.Y."/>
            <person name="Chen X."/>
            <person name="Nie B."/>
            <person name="Liao X."/>
            <person name="Peng D."/>
            <person name="Ji J."/>
            <person name="Jenkins J."/>
            <person name="Williams M."/>
            <person name="Shu S."/>
            <person name="Plott C."/>
            <person name="Barry K."/>
            <person name="Rajasekar S."/>
            <person name="Grimwood J."/>
            <person name="Han X."/>
            <person name="Sun S."/>
            <person name="Hou Z."/>
            <person name="He W."/>
            <person name="Dai G."/>
            <person name="Sun C."/>
            <person name="Schmutz J."/>
            <person name="Leebens-Mack J.H."/>
            <person name="Li F.W."/>
            <person name="Wang L."/>
        </authorList>
    </citation>
    <scope>NUCLEOTIDE SEQUENCE [LARGE SCALE GENOMIC DNA]</scope>
    <source>
        <strain evidence="2">cv. PW_Plant_1</strain>
    </source>
</reference>
<accession>A0ACC2ELU9</accession>
<evidence type="ECO:0000313" key="1">
    <source>
        <dbReference type="EMBL" id="KAJ7567554.1"/>
    </source>
</evidence>
<proteinExistence type="predicted"/>
<comment type="caution">
    <text evidence="1">The sequence shown here is derived from an EMBL/GenBank/DDBJ whole genome shotgun (WGS) entry which is preliminary data.</text>
</comment>
<gene>
    <name evidence="1" type="ORF">O6H91_02G152600</name>
</gene>
<dbReference type="EMBL" id="CM055093">
    <property type="protein sequence ID" value="KAJ7567554.1"/>
    <property type="molecule type" value="Genomic_DNA"/>
</dbReference>
<organism evidence="1 2">
    <name type="scientific">Diphasiastrum complanatum</name>
    <name type="common">Issler's clubmoss</name>
    <name type="synonym">Lycopodium complanatum</name>
    <dbReference type="NCBI Taxonomy" id="34168"/>
    <lineage>
        <taxon>Eukaryota</taxon>
        <taxon>Viridiplantae</taxon>
        <taxon>Streptophyta</taxon>
        <taxon>Embryophyta</taxon>
        <taxon>Tracheophyta</taxon>
        <taxon>Lycopodiopsida</taxon>
        <taxon>Lycopodiales</taxon>
        <taxon>Lycopodiaceae</taxon>
        <taxon>Lycopodioideae</taxon>
        <taxon>Diphasiastrum</taxon>
    </lineage>
</organism>
<evidence type="ECO:0000313" key="2">
    <source>
        <dbReference type="Proteomes" id="UP001162992"/>
    </source>
</evidence>
<protein>
    <submittedName>
        <fullName evidence="1">Uncharacterized protein</fullName>
    </submittedName>
</protein>
<keyword evidence="2" id="KW-1185">Reference proteome</keyword>
<sequence>MYYHKIELKMRSLPTSTPGPSCSGSGIWVGDRKKKILQNWLHVLTGGFIAGLLCWGIIRTFESGLLSRLSIEADNKDSSTALHKKLAGSPIDIPGLFSETPDSGNGFYEKAGFKLHVNNSYRLRPQISDWDDQRRRWLSKNPHKKATTTGKSPLFLVSSSQPRPCENPMGDHFLLKAIKNKMDYCRLHGIDIFYNMAQLDPAMVSFWVKLPLVRAAMVAHPEAEWIWWMDSDALFTDMAFELPLDKYTNYNLVVHGWENLVFEKKSWVGLNMGVFLIRNCQWSLDLLDAWAAMGATGPLKIQIGKFLTSFLSERPENFEADDQGALIYLLNAEKERWRSKVYLESSYYLHGYWVKLVDKYEEMIRKYHPGYGDERWPFVTHFVGCELCSGETNAQYSAEKCRKNVERAFNLADDQILQIYGFHHQSLQSSDAFYI</sequence>
<dbReference type="Proteomes" id="UP001162992">
    <property type="component" value="Chromosome 2"/>
</dbReference>